<comment type="caution">
    <text evidence="4">The sequence shown here is derived from an EMBL/GenBank/DDBJ whole genome shotgun (WGS) entry which is preliminary data.</text>
</comment>
<feature type="domain" description="Nose resistant-to-fluoxetine protein N-terminal" evidence="3">
    <location>
        <begin position="60"/>
        <end position="101"/>
    </location>
</feature>
<dbReference type="Proteomes" id="UP000230750">
    <property type="component" value="Unassembled WGS sequence"/>
</dbReference>
<evidence type="ECO:0000259" key="3">
    <source>
        <dbReference type="Pfam" id="PF20146"/>
    </source>
</evidence>
<keyword evidence="1" id="KW-0812">Transmembrane</keyword>
<keyword evidence="5" id="KW-1185">Reference proteome</keyword>
<accession>A0A2G8LNW1</accession>
<reference evidence="4 5" key="1">
    <citation type="journal article" date="2017" name="PLoS Biol.">
        <title>The sea cucumber genome provides insights into morphological evolution and visceral regeneration.</title>
        <authorList>
            <person name="Zhang X."/>
            <person name="Sun L."/>
            <person name="Yuan J."/>
            <person name="Sun Y."/>
            <person name="Gao Y."/>
            <person name="Zhang L."/>
            <person name="Li S."/>
            <person name="Dai H."/>
            <person name="Hamel J.F."/>
            <person name="Liu C."/>
            <person name="Yu Y."/>
            <person name="Liu S."/>
            <person name="Lin W."/>
            <person name="Guo K."/>
            <person name="Jin S."/>
            <person name="Xu P."/>
            <person name="Storey K.B."/>
            <person name="Huan P."/>
            <person name="Zhang T."/>
            <person name="Zhou Y."/>
            <person name="Zhang J."/>
            <person name="Lin C."/>
            <person name="Li X."/>
            <person name="Xing L."/>
            <person name="Huo D."/>
            <person name="Sun M."/>
            <person name="Wang L."/>
            <person name="Mercier A."/>
            <person name="Li F."/>
            <person name="Yang H."/>
            <person name="Xiang J."/>
        </authorList>
    </citation>
    <scope>NUCLEOTIDE SEQUENCE [LARGE SCALE GENOMIC DNA]</scope>
    <source>
        <strain evidence="4">Shaxun</strain>
        <tissue evidence="4">Muscle</tissue>
    </source>
</reference>
<gene>
    <name evidence="4" type="ORF">BSL78_01086</name>
</gene>
<feature type="chain" id="PRO_5013903283" evidence="2">
    <location>
        <begin position="23"/>
        <end position="376"/>
    </location>
</feature>
<dbReference type="PROSITE" id="PS51257">
    <property type="entry name" value="PROKAR_LIPOPROTEIN"/>
    <property type="match status" value="1"/>
</dbReference>
<dbReference type="PANTHER" id="PTHR11161:SF0">
    <property type="entry name" value="O-ACYLTRANSFERASE LIKE PROTEIN"/>
    <property type="match status" value="1"/>
</dbReference>
<keyword evidence="1" id="KW-1133">Transmembrane helix</keyword>
<protein>
    <submittedName>
        <fullName evidence="4">Putative nose resistant to fluoxetine protein 6</fullName>
    </submittedName>
</protein>
<evidence type="ECO:0000256" key="1">
    <source>
        <dbReference type="SAM" id="Phobius"/>
    </source>
</evidence>
<sequence>MFLLRLSGILSLVVAISTLACGQHIVDLYRPLYESQRGPLLEPESGNVSQACVNGFNYLLFNKTKTVLSALDAFGKLEPGFLVGNWAWLGHFTECSNLKDYHYCLLTLEVDASSLNKILLQAGTHEKAIIGLSKPQADRRQVYYLKISPYSGECALPTMHKDDVHNSVYTLLDFLHLGSNGLNLVNVSAAVTCVDKPVVPYGAGFIAGMVLCAILGILMIGGSIIDVVETWSHENELTLSVQSGDIEPLLANSEDGHQAVNGGGHRIQPLHQMQTGWRRFLSQVLYGVRLVFLDFALNRNLGKLMKIGKANERNIDCLNGIRVLSMFWVILGHIFFFPVTYGGLFNIGDAMLWTKNFAFQVVLNAYFSVDSFFFLR</sequence>
<proteinExistence type="predicted"/>
<dbReference type="PANTHER" id="PTHR11161">
    <property type="entry name" value="O-ACYLTRANSFERASE"/>
    <property type="match status" value="1"/>
</dbReference>
<dbReference type="EMBL" id="MRZV01000021">
    <property type="protein sequence ID" value="PIK61943.1"/>
    <property type="molecule type" value="Genomic_DNA"/>
</dbReference>
<evidence type="ECO:0000256" key="2">
    <source>
        <dbReference type="SAM" id="SignalP"/>
    </source>
</evidence>
<feature type="transmembrane region" description="Helical" evidence="1">
    <location>
        <begin position="201"/>
        <end position="225"/>
    </location>
</feature>
<organism evidence="4 5">
    <name type="scientific">Stichopus japonicus</name>
    <name type="common">Sea cucumber</name>
    <dbReference type="NCBI Taxonomy" id="307972"/>
    <lineage>
        <taxon>Eukaryota</taxon>
        <taxon>Metazoa</taxon>
        <taxon>Echinodermata</taxon>
        <taxon>Eleutherozoa</taxon>
        <taxon>Echinozoa</taxon>
        <taxon>Holothuroidea</taxon>
        <taxon>Aspidochirotacea</taxon>
        <taxon>Aspidochirotida</taxon>
        <taxon>Stichopodidae</taxon>
        <taxon>Apostichopus</taxon>
    </lineage>
</organism>
<keyword evidence="1" id="KW-0472">Membrane</keyword>
<dbReference type="InterPro" id="IPR052728">
    <property type="entry name" value="O2_lipid_transport_reg"/>
</dbReference>
<dbReference type="Pfam" id="PF20146">
    <property type="entry name" value="NRF"/>
    <property type="match status" value="1"/>
</dbReference>
<dbReference type="InterPro" id="IPR006621">
    <property type="entry name" value="Nose-resist-to-fluoxetine_N"/>
</dbReference>
<evidence type="ECO:0000313" key="4">
    <source>
        <dbReference type="EMBL" id="PIK61943.1"/>
    </source>
</evidence>
<dbReference type="OrthoDB" id="118951at2759"/>
<dbReference type="AlphaFoldDB" id="A0A2G8LNW1"/>
<name>A0A2G8LNW1_STIJA</name>
<feature type="signal peptide" evidence="2">
    <location>
        <begin position="1"/>
        <end position="22"/>
    </location>
</feature>
<evidence type="ECO:0000313" key="5">
    <source>
        <dbReference type="Proteomes" id="UP000230750"/>
    </source>
</evidence>
<feature type="transmembrane region" description="Helical" evidence="1">
    <location>
        <begin position="357"/>
        <end position="375"/>
    </location>
</feature>
<keyword evidence="2" id="KW-0732">Signal</keyword>
<feature type="transmembrane region" description="Helical" evidence="1">
    <location>
        <begin position="323"/>
        <end position="345"/>
    </location>
</feature>